<keyword evidence="1" id="KW-0472">Membrane</keyword>
<dbReference type="AlphaFoldDB" id="A0A812D626"/>
<accession>A0A812D626</accession>
<keyword evidence="1" id="KW-0812">Transmembrane</keyword>
<evidence type="ECO:0000313" key="3">
    <source>
        <dbReference type="Proteomes" id="UP000597762"/>
    </source>
</evidence>
<protein>
    <submittedName>
        <fullName evidence="2">Uncharacterized protein</fullName>
    </submittedName>
</protein>
<feature type="transmembrane region" description="Helical" evidence="1">
    <location>
        <begin position="188"/>
        <end position="207"/>
    </location>
</feature>
<keyword evidence="3" id="KW-1185">Reference proteome</keyword>
<name>A0A812D626_ACAPH</name>
<feature type="transmembrane region" description="Helical" evidence="1">
    <location>
        <begin position="38"/>
        <end position="60"/>
    </location>
</feature>
<organism evidence="2 3">
    <name type="scientific">Acanthosepion pharaonis</name>
    <name type="common">Pharaoh cuttlefish</name>
    <name type="synonym">Sepia pharaonis</name>
    <dbReference type="NCBI Taxonomy" id="158019"/>
    <lineage>
        <taxon>Eukaryota</taxon>
        <taxon>Metazoa</taxon>
        <taxon>Spiralia</taxon>
        <taxon>Lophotrochozoa</taxon>
        <taxon>Mollusca</taxon>
        <taxon>Cephalopoda</taxon>
        <taxon>Coleoidea</taxon>
        <taxon>Decapodiformes</taxon>
        <taxon>Sepiida</taxon>
        <taxon>Sepiina</taxon>
        <taxon>Sepiidae</taxon>
        <taxon>Acanthosepion</taxon>
    </lineage>
</organism>
<evidence type="ECO:0000256" key="1">
    <source>
        <dbReference type="SAM" id="Phobius"/>
    </source>
</evidence>
<dbReference type="EMBL" id="CAHIKZ030002655">
    <property type="protein sequence ID" value="CAE1290241.1"/>
    <property type="molecule type" value="Genomic_DNA"/>
</dbReference>
<proteinExistence type="predicted"/>
<comment type="caution">
    <text evidence="2">The sequence shown here is derived from an EMBL/GenBank/DDBJ whole genome shotgun (WGS) entry which is preliminary data.</text>
</comment>
<dbReference type="Proteomes" id="UP000597762">
    <property type="component" value="Unassembled WGS sequence"/>
</dbReference>
<evidence type="ECO:0000313" key="2">
    <source>
        <dbReference type="EMBL" id="CAE1290241.1"/>
    </source>
</evidence>
<gene>
    <name evidence="2" type="ORF">SPHA_48016</name>
</gene>
<keyword evidence="1" id="KW-1133">Transmembrane helix</keyword>
<reference evidence="2" key="1">
    <citation type="submission" date="2021-01" db="EMBL/GenBank/DDBJ databases">
        <authorList>
            <person name="Li R."/>
            <person name="Bekaert M."/>
        </authorList>
    </citation>
    <scope>NUCLEOTIDE SEQUENCE</scope>
    <source>
        <strain evidence="2">Farmed</strain>
    </source>
</reference>
<feature type="transmembrane region" description="Helical" evidence="1">
    <location>
        <begin position="12"/>
        <end position="32"/>
    </location>
</feature>
<sequence>MLFAKRLVKCISFRLVNVVCLIIFARDGLFFLSFPSRALFKGLVTVETAFFLFDIAAFRIRRQTGPSIRLGDQFSSKFRKQIFFAHMPRHSPNVLPVRRPGRRLTFPFHYSFPFSSCHVVNFQNTNFFPLWVEWVHRPSHLQGQRKFSLKRFNFSQPESIRVNHTVNTLTKREGKGTLWSILVATKPTYLFGFTIFTFSASAGHFILECF</sequence>